<evidence type="ECO:0000313" key="4">
    <source>
        <dbReference type="Proteomes" id="UP000604825"/>
    </source>
</evidence>
<feature type="signal peptide" evidence="2">
    <location>
        <begin position="1"/>
        <end position="31"/>
    </location>
</feature>
<dbReference type="EMBL" id="CAJGYO010000013">
    <property type="protein sequence ID" value="CAD6264804.1"/>
    <property type="molecule type" value="Genomic_DNA"/>
</dbReference>
<evidence type="ECO:0000256" key="1">
    <source>
        <dbReference type="SAM" id="MobiDB-lite"/>
    </source>
</evidence>
<feature type="region of interest" description="Disordered" evidence="1">
    <location>
        <begin position="116"/>
        <end position="146"/>
    </location>
</feature>
<accession>A0A811R421</accession>
<proteinExistence type="predicted"/>
<organism evidence="3 4">
    <name type="scientific">Miscanthus lutarioriparius</name>
    <dbReference type="NCBI Taxonomy" id="422564"/>
    <lineage>
        <taxon>Eukaryota</taxon>
        <taxon>Viridiplantae</taxon>
        <taxon>Streptophyta</taxon>
        <taxon>Embryophyta</taxon>
        <taxon>Tracheophyta</taxon>
        <taxon>Spermatophyta</taxon>
        <taxon>Magnoliopsida</taxon>
        <taxon>Liliopsida</taxon>
        <taxon>Poales</taxon>
        <taxon>Poaceae</taxon>
        <taxon>PACMAD clade</taxon>
        <taxon>Panicoideae</taxon>
        <taxon>Andropogonodae</taxon>
        <taxon>Andropogoneae</taxon>
        <taxon>Saccharinae</taxon>
        <taxon>Miscanthus</taxon>
    </lineage>
</organism>
<dbReference type="Proteomes" id="UP000604825">
    <property type="component" value="Unassembled WGS sequence"/>
</dbReference>
<comment type="caution">
    <text evidence="3">The sequence shown here is derived from an EMBL/GenBank/DDBJ whole genome shotgun (WGS) entry which is preliminary data.</text>
</comment>
<feature type="chain" id="PRO_5032922260" evidence="2">
    <location>
        <begin position="32"/>
        <end position="146"/>
    </location>
</feature>
<gene>
    <name evidence="3" type="ORF">NCGR_LOCUS48109</name>
</gene>
<protein>
    <submittedName>
        <fullName evidence="3">Uncharacterized protein</fullName>
    </submittedName>
</protein>
<keyword evidence="4" id="KW-1185">Reference proteome</keyword>
<evidence type="ECO:0000256" key="2">
    <source>
        <dbReference type="SAM" id="SignalP"/>
    </source>
</evidence>
<reference evidence="3" key="1">
    <citation type="submission" date="2020-10" db="EMBL/GenBank/DDBJ databases">
        <authorList>
            <person name="Han B."/>
            <person name="Lu T."/>
            <person name="Zhao Q."/>
            <person name="Huang X."/>
            <person name="Zhao Y."/>
        </authorList>
    </citation>
    <scope>NUCLEOTIDE SEQUENCE</scope>
</reference>
<feature type="compositionally biased region" description="Polar residues" evidence="1">
    <location>
        <begin position="126"/>
        <end position="138"/>
    </location>
</feature>
<dbReference type="AlphaFoldDB" id="A0A811R421"/>
<dbReference type="OrthoDB" id="10573542at2759"/>
<keyword evidence="2" id="KW-0732">Signal</keyword>
<evidence type="ECO:0000313" key="3">
    <source>
        <dbReference type="EMBL" id="CAD6264804.1"/>
    </source>
</evidence>
<name>A0A811R421_9POAL</name>
<sequence>MEAVMGRIHLVLVQCVAAAALISSLTGGAAAEAAAVAAQELRQGFSVAHDQSYSQFQPVLADPTGVFALGFLRVNATMLDLAVLHLPSAFPLWRAIPRPPRAMVSAAHLPGHQMLLKAGPEDQGPGSPTQSIPATSGPTEALARAT</sequence>